<dbReference type="AlphaFoldDB" id="A0A6L3N8K3"/>
<reference evidence="1 2" key="1">
    <citation type="submission" date="2019-09" db="EMBL/GenBank/DDBJ databases">
        <title>Draft genome sequences of 48 bacterial type strains from the CCUG.</title>
        <authorList>
            <person name="Tunovic T."/>
            <person name="Pineiro-Iglesias B."/>
            <person name="Unosson C."/>
            <person name="Inganas E."/>
            <person name="Ohlen M."/>
            <person name="Cardew S."/>
            <person name="Jensie-Markopoulos S."/>
            <person name="Salva-Serra F."/>
            <person name="Jaen-Luchoro D."/>
            <person name="Karlsson R."/>
            <person name="Svensson-Stadler L."/>
            <person name="Chun J."/>
            <person name="Moore E."/>
        </authorList>
    </citation>
    <scope>NUCLEOTIDE SEQUENCE [LARGE SCALE GENOMIC DNA]</scope>
    <source>
        <strain evidence="1 2">CCUG 65687</strain>
    </source>
</reference>
<accession>A0A6L3N8K3</accession>
<evidence type="ECO:0000313" key="1">
    <source>
        <dbReference type="EMBL" id="KAB0649352.1"/>
    </source>
</evidence>
<dbReference type="Proteomes" id="UP000473571">
    <property type="component" value="Unassembled WGS sequence"/>
</dbReference>
<name>A0A6L3N8K3_9BURK</name>
<organism evidence="1 2">
    <name type="scientific">Burkholderia territorii</name>
    <dbReference type="NCBI Taxonomy" id="1503055"/>
    <lineage>
        <taxon>Bacteria</taxon>
        <taxon>Pseudomonadati</taxon>
        <taxon>Pseudomonadota</taxon>
        <taxon>Betaproteobacteria</taxon>
        <taxon>Burkholderiales</taxon>
        <taxon>Burkholderiaceae</taxon>
        <taxon>Burkholderia</taxon>
        <taxon>Burkholderia cepacia complex</taxon>
    </lineage>
</organism>
<sequence length="45" mass="4396">AARDVAVAALLWEASEAATGVRFLSSGAAVARSAAKPLDAAAGVR</sequence>
<dbReference type="EMBL" id="VZOL01000711">
    <property type="protein sequence ID" value="KAB0649352.1"/>
    <property type="molecule type" value="Genomic_DNA"/>
</dbReference>
<comment type="caution">
    <text evidence="1">The sequence shown here is derived from an EMBL/GenBank/DDBJ whole genome shotgun (WGS) entry which is preliminary data.</text>
</comment>
<evidence type="ECO:0000313" key="2">
    <source>
        <dbReference type="Proteomes" id="UP000473571"/>
    </source>
</evidence>
<proteinExistence type="predicted"/>
<gene>
    <name evidence="1" type="ORF">F7R13_29125</name>
</gene>
<protein>
    <submittedName>
        <fullName evidence="1">Short-chain dehydrogenase</fullName>
    </submittedName>
</protein>
<feature type="non-terminal residue" evidence="1">
    <location>
        <position position="1"/>
    </location>
</feature>